<accession>A0A2K3PWR0</accession>
<proteinExistence type="predicted"/>
<evidence type="ECO:0000313" key="1">
    <source>
        <dbReference type="EMBL" id="PNY19705.1"/>
    </source>
</evidence>
<gene>
    <name evidence="1" type="ORF">TCAP_07484</name>
</gene>
<protein>
    <submittedName>
        <fullName evidence="1">Mitochondrial ornithine carrier protein AmcA/Ort1</fullName>
    </submittedName>
</protein>
<comment type="caution">
    <text evidence="1">The sequence shown here is derived from an EMBL/GenBank/DDBJ whole genome shotgun (WGS) entry which is preliminary data.</text>
</comment>
<dbReference type="EMBL" id="NRSZ01001297">
    <property type="protein sequence ID" value="PNY19705.1"/>
    <property type="molecule type" value="Genomic_DNA"/>
</dbReference>
<name>A0A2K3PWR0_9HYPO</name>
<organism evidence="1 2">
    <name type="scientific">Tolypocladium capitatum</name>
    <dbReference type="NCBI Taxonomy" id="45235"/>
    <lineage>
        <taxon>Eukaryota</taxon>
        <taxon>Fungi</taxon>
        <taxon>Dikarya</taxon>
        <taxon>Ascomycota</taxon>
        <taxon>Pezizomycotina</taxon>
        <taxon>Sordariomycetes</taxon>
        <taxon>Hypocreomycetidae</taxon>
        <taxon>Hypocreales</taxon>
        <taxon>Ophiocordycipitaceae</taxon>
        <taxon>Tolypocladium</taxon>
    </lineage>
</organism>
<dbReference type="Proteomes" id="UP000236621">
    <property type="component" value="Unassembled WGS sequence"/>
</dbReference>
<dbReference type="OrthoDB" id="414540at2759"/>
<reference evidence="1 2" key="1">
    <citation type="submission" date="2017-08" db="EMBL/GenBank/DDBJ databases">
        <title>Harnessing the power of phylogenomics to disentangle the directionality and signatures of interkingdom host jumping in the parasitic fungal genus Tolypocladium.</title>
        <authorList>
            <person name="Quandt C.A."/>
            <person name="Patterson W."/>
            <person name="Spatafora J.W."/>
        </authorList>
    </citation>
    <scope>NUCLEOTIDE SEQUENCE [LARGE SCALE GENOMIC DNA]</scope>
    <source>
        <strain evidence="1 2">CBS 113982</strain>
    </source>
</reference>
<keyword evidence="2" id="KW-1185">Reference proteome</keyword>
<dbReference type="STRING" id="45235.A0A2K3PWR0"/>
<dbReference type="AlphaFoldDB" id="A0A2K3PWR0"/>
<evidence type="ECO:0000313" key="2">
    <source>
        <dbReference type="Proteomes" id="UP000236621"/>
    </source>
</evidence>
<sequence>MSVRQGAGRQAGRLTTRRGARASIREFCSLDVPVIMFDKNEDYVVLTLEQVGDGAPAATTLACRPLRD</sequence>